<reference evidence="2" key="1">
    <citation type="submission" date="2021-01" db="EMBL/GenBank/DDBJ databases">
        <title>Adiantum capillus-veneris genome.</title>
        <authorList>
            <person name="Fang Y."/>
            <person name="Liao Q."/>
        </authorList>
    </citation>
    <scope>NUCLEOTIDE SEQUENCE</scope>
    <source>
        <strain evidence="2">H3</strain>
        <tissue evidence="2">Leaf</tissue>
    </source>
</reference>
<keyword evidence="1" id="KW-0812">Transmembrane</keyword>
<dbReference type="EMBL" id="JABFUD020000013">
    <property type="protein sequence ID" value="KAI5071744.1"/>
    <property type="molecule type" value="Genomic_DNA"/>
</dbReference>
<keyword evidence="3" id="KW-1185">Reference proteome</keyword>
<evidence type="ECO:0000313" key="3">
    <source>
        <dbReference type="Proteomes" id="UP000886520"/>
    </source>
</evidence>
<evidence type="ECO:0000313" key="2">
    <source>
        <dbReference type="EMBL" id="KAI5071744.1"/>
    </source>
</evidence>
<feature type="transmembrane region" description="Helical" evidence="1">
    <location>
        <begin position="62"/>
        <end position="86"/>
    </location>
</feature>
<name>A0A9D4UQ31_ADICA</name>
<sequence>MAQMAGWYKSRYAHTALHALCIIRSIGELLQRREGHAAIAEWRDACSMCASIPRLLQVFTSLLLLVAHLNLNSATLSNFISCPFLHPKSTLHLPLHHGSPLSCSLFSVLGAALPTFTLLIQFLQSCAMNRALIRSQLLAYFHTEVTNDASCSLDCAPPSRKMFGLSLQGIQLARKNFSQSMRMGIHDCAGEHREFDRTMPTYWDEPTNTRRCTHTTCRRRTLW</sequence>
<evidence type="ECO:0000256" key="1">
    <source>
        <dbReference type="SAM" id="Phobius"/>
    </source>
</evidence>
<comment type="caution">
    <text evidence="2">The sequence shown here is derived from an EMBL/GenBank/DDBJ whole genome shotgun (WGS) entry which is preliminary data.</text>
</comment>
<feature type="transmembrane region" description="Helical" evidence="1">
    <location>
        <begin position="98"/>
        <end position="120"/>
    </location>
</feature>
<organism evidence="2 3">
    <name type="scientific">Adiantum capillus-veneris</name>
    <name type="common">Maidenhair fern</name>
    <dbReference type="NCBI Taxonomy" id="13818"/>
    <lineage>
        <taxon>Eukaryota</taxon>
        <taxon>Viridiplantae</taxon>
        <taxon>Streptophyta</taxon>
        <taxon>Embryophyta</taxon>
        <taxon>Tracheophyta</taxon>
        <taxon>Polypodiopsida</taxon>
        <taxon>Polypodiidae</taxon>
        <taxon>Polypodiales</taxon>
        <taxon>Pteridineae</taxon>
        <taxon>Pteridaceae</taxon>
        <taxon>Vittarioideae</taxon>
        <taxon>Adiantum</taxon>
    </lineage>
</organism>
<keyword evidence="1" id="KW-0472">Membrane</keyword>
<dbReference type="AlphaFoldDB" id="A0A9D4UQ31"/>
<protein>
    <submittedName>
        <fullName evidence="2">Uncharacterized protein</fullName>
    </submittedName>
</protein>
<proteinExistence type="predicted"/>
<dbReference type="Proteomes" id="UP000886520">
    <property type="component" value="Chromosome 13"/>
</dbReference>
<keyword evidence="1" id="KW-1133">Transmembrane helix</keyword>
<accession>A0A9D4UQ31</accession>
<gene>
    <name evidence="2" type="ORF">GOP47_0013995</name>
</gene>